<evidence type="ECO:0000313" key="2">
    <source>
        <dbReference type="EMBL" id="KAK9102847.1"/>
    </source>
</evidence>
<gene>
    <name evidence="2" type="ORF">Sjap_020101</name>
</gene>
<name>A0AAP0F2V7_9MAGN</name>
<sequence length="191" mass="20816">MGLAVGISATQRERSYHVVEASENTVGHKKHANRKTSKTKSPEVSPRGSTPTIKSNGRRDNKKQKIASGSSSVTPELIIEDSAPTPLTRLQHESSFIPSWGVKNCDFVLANTSTARELILKGMTPADRHAASSLTPHVIANRAYQNMATSQLCNSEAIEKMLTLAEENEKLEVTLLEKDKVINMKDGAHSP</sequence>
<proteinExistence type="predicted"/>
<dbReference type="EMBL" id="JBBNAE010000008">
    <property type="protein sequence ID" value="KAK9102847.1"/>
    <property type="molecule type" value="Genomic_DNA"/>
</dbReference>
<protein>
    <submittedName>
        <fullName evidence="2">Uncharacterized protein</fullName>
    </submittedName>
</protein>
<organism evidence="2 3">
    <name type="scientific">Stephania japonica</name>
    <dbReference type="NCBI Taxonomy" id="461633"/>
    <lineage>
        <taxon>Eukaryota</taxon>
        <taxon>Viridiplantae</taxon>
        <taxon>Streptophyta</taxon>
        <taxon>Embryophyta</taxon>
        <taxon>Tracheophyta</taxon>
        <taxon>Spermatophyta</taxon>
        <taxon>Magnoliopsida</taxon>
        <taxon>Ranunculales</taxon>
        <taxon>Menispermaceae</taxon>
        <taxon>Menispermoideae</taxon>
        <taxon>Cissampelideae</taxon>
        <taxon>Stephania</taxon>
    </lineage>
</organism>
<dbReference type="Proteomes" id="UP001417504">
    <property type="component" value="Unassembled WGS sequence"/>
</dbReference>
<evidence type="ECO:0000256" key="1">
    <source>
        <dbReference type="SAM" id="MobiDB-lite"/>
    </source>
</evidence>
<comment type="caution">
    <text evidence="2">The sequence shown here is derived from an EMBL/GenBank/DDBJ whole genome shotgun (WGS) entry which is preliminary data.</text>
</comment>
<evidence type="ECO:0000313" key="3">
    <source>
        <dbReference type="Proteomes" id="UP001417504"/>
    </source>
</evidence>
<accession>A0AAP0F2V7</accession>
<keyword evidence="3" id="KW-1185">Reference proteome</keyword>
<dbReference type="AlphaFoldDB" id="A0AAP0F2V7"/>
<feature type="compositionally biased region" description="Basic residues" evidence="1">
    <location>
        <begin position="27"/>
        <end position="38"/>
    </location>
</feature>
<reference evidence="2 3" key="1">
    <citation type="submission" date="2024-01" db="EMBL/GenBank/DDBJ databases">
        <title>Genome assemblies of Stephania.</title>
        <authorList>
            <person name="Yang L."/>
        </authorList>
    </citation>
    <scope>NUCLEOTIDE SEQUENCE [LARGE SCALE GENOMIC DNA]</scope>
    <source>
        <strain evidence="2">QJT</strain>
        <tissue evidence="2">Leaf</tissue>
    </source>
</reference>
<feature type="region of interest" description="Disordered" evidence="1">
    <location>
        <begin position="1"/>
        <end position="80"/>
    </location>
</feature>